<evidence type="ECO:0000313" key="5">
    <source>
        <dbReference type="EMBL" id="APW59240.1"/>
    </source>
</evidence>
<keyword evidence="6" id="KW-1185">Reference proteome</keyword>
<dbReference type="InterPro" id="IPR051600">
    <property type="entry name" value="Beta-PGM-like"/>
</dbReference>
<organism evidence="5 6">
    <name type="scientific">Paludisphaera borealis</name>
    <dbReference type="NCBI Taxonomy" id="1387353"/>
    <lineage>
        <taxon>Bacteria</taxon>
        <taxon>Pseudomonadati</taxon>
        <taxon>Planctomycetota</taxon>
        <taxon>Planctomycetia</taxon>
        <taxon>Isosphaerales</taxon>
        <taxon>Isosphaeraceae</taxon>
        <taxon>Paludisphaera</taxon>
    </lineage>
</organism>
<evidence type="ECO:0000256" key="1">
    <source>
        <dbReference type="ARBA" id="ARBA00001946"/>
    </source>
</evidence>
<dbReference type="Gene3D" id="1.10.150.240">
    <property type="entry name" value="Putative phosphatase, domain 2"/>
    <property type="match status" value="1"/>
</dbReference>
<protein>
    <submittedName>
        <fullName evidence="5">Fructose-1-phosphate phosphatase YqaB</fullName>
        <ecNumber evidence="5">3.1.3.-</ecNumber>
    </submittedName>
</protein>
<sequence length="264" mass="28540">MTTTKARLHRRPAVVNDLTGRADIMIMKDLAQPSFLQTTRVRPSMPPSAVLIAFDGVLADTENYHVAAWQRTLARLGWDVPDDVAARSAEIDDSLFAAEIFAHRGIVQADIDGWVRRKQALTLEMIRSAPRLFPGAADLVKSLAGHARLVVVADSLRDHVEALLERSGLADRIELIVAADDVKAVRPEPDGLRLAIKRLKVAAGHVLAIEGTPAGLRAARAAGISCMAVGHRRPFGEWVGDAPYVSGFEPVSGILAQLGFSREP</sequence>
<dbReference type="PANTHER" id="PTHR46193">
    <property type="entry name" value="6-PHOSPHOGLUCONATE PHOSPHATASE"/>
    <property type="match status" value="1"/>
</dbReference>
<comment type="cofactor">
    <cofactor evidence="1">
        <name>Mg(2+)</name>
        <dbReference type="ChEBI" id="CHEBI:18420"/>
    </cofactor>
</comment>
<evidence type="ECO:0000256" key="3">
    <source>
        <dbReference type="ARBA" id="ARBA00022723"/>
    </source>
</evidence>
<dbReference type="GO" id="GO:0016787">
    <property type="term" value="F:hydrolase activity"/>
    <property type="evidence" value="ECO:0007669"/>
    <property type="project" value="UniProtKB-KW"/>
</dbReference>
<dbReference type="GO" id="GO:0046872">
    <property type="term" value="F:metal ion binding"/>
    <property type="evidence" value="ECO:0007669"/>
    <property type="project" value="UniProtKB-KW"/>
</dbReference>
<dbReference type="EC" id="3.1.3.-" evidence="5"/>
<evidence type="ECO:0000256" key="2">
    <source>
        <dbReference type="ARBA" id="ARBA00006171"/>
    </source>
</evidence>
<dbReference type="Pfam" id="PF13419">
    <property type="entry name" value="HAD_2"/>
    <property type="match status" value="1"/>
</dbReference>
<dbReference type="InterPro" id="IPR036412">
    <property type="entry name" value="HAD-like_sf"/>
</dbReference>
<dbReference type="EMBL" id="CP019082">
    <property type="protein sequence ID" value="APW59240.1"/>
    <property type="molecule type" value="Genomic_DNA"/>
</dbReference>
<reference evidence="6" key="1">
    <citation type="submission" date="2016-12" db="EMBL/GenBank/DDBJ databases">
        <title>Comparative genomics of four Isosphaeraceae planctomycetes: a common pool of plasmids and glycoside hydrolase genes.</title>
        <authorList>
            <person name="Ivanova A."/>
        </authorList>
    </citation>
    <scope>NUCLEOTIDE SEQUENCE [LARGE SCALE GENOMIC DNA]</scope>
    <source>
        <strain evidence="6">PX4</strain>
    </source>
</reference>
<proteinExistence type="inferred from homology"/>
<dbReference type="KEGG" id="pbor:BSF38_00656"/>
<dbReference type="PANTHER" id="PTHR46193:SF21">
    <property type="entry name" value="SLL1138 PROTEIN"/>
    <property type="match status" value="1"/>
</dbReference>
<accession>A0A1U7CJX4</accession>
<evidence type="ECO:0000256" key="4">
    <source>
        <dbReference type="ARBA" id="ARBA00022842"/>
    </source>
</evidence>
<dbReference type="STRING" id="1387353.BSF38_00656"/>
<evidence type="ECO:0000313" key="6">
    <source>
        <dbReference type="Proteomes" id="UP000186309"/>
    </source>
</evidence>
<name>A0A1U7CJX4_9BACT</name>
<dbReference type="Proteomes" id="UP000186309">
    <property type="component" value="Chromosome"/>
</dbReference>
<dbReference type="Gene3D" id="3.40.50.1000">
    <property type="entry name" value="HAD superfamily/HAD-like"/>
    <property type="match status" value="1"/>
</dbReference>
<comment type="similarity">
    <text evidence="2">Belongs to the HAD-like hydrolase superfamily. CbbY/CbbZ/Gph/YieH family.</text>
</comment>
<dbReference type="InterPro" id="IPR023198">
    <property type="entry name" value="PGP-like_dom2"/>
</dbReference>
<dbReference type="InterPro" id="IPR041492">
    <property type="entry name" value="HAD_2"/>
</dbReference>
<gene>
    <name evidence="5" type="primary">yqaB</name>
    <name evidence="5" type="ORF">BSF38_00656</name>
</gene>
<dbReference type="InterPro" id="IPR023214">
    <property type="entry name" value="HAD_sf"/>
</dbReference>
<dbReference type="AlphaFoldDB" id="A0A1U7CJX4"/>
<dbReference type="SUPFAM" id="SSF56784">
    <property type="entry name" value="HAD-like"/>
    <property type="match status" value="1"/>
</dbReference>
<keyword evidence="3" id="KW-0479">Metal-binding</keyword>
<keyword evidence="4" id="KW-0460">Magnesium</keyword>
<keyword evidence="5" id="KW-0378">Hydrolase</keyword>